<evidence type="ECO:0000256" key="1">
    <source>
        <dbReference type="SAM" id="MobiDB-lite"/>
    </source>
</evidence>
<protein>
    <submittedName>
        <fullName evidence="2">Uncharacterized protein</fullName>
    </submittedName>
</protein>
<feature type="region of interest" description="Disordered" evidence="1">
    <location>
        <begin position="241"/>
        <end position="298"/>
    </location>
</feature>
<comment type="caution">
    <text evidence="2">The sequence shown here is derived from an EMBL/GenBank/DDBJ whole genome shotgun (WGS) entry which is preliminary data.</text>
</comment>
<accession>A0A150H9F3</accession>
<dbReference type="Proteomes" id="UP000075357">
    <property type="component" value="Unassembled WGS sequence"/>
</dbReference>
<dbReference type="EMBL" id="LRAD01000053">
    <property type="protein sequence ID" value="KXZ58733.1"/>
    <property type="molecule type" value="Genomic_DNA"/>
</dbReference>
<gene>
    <name evidence="2" type="ORF">Mlaev_02436</name>
</gene>
<dbReference type="RefSeq" id="WP_061683583.1">
    <property type="nucleotide sequence ID" value="NZ_LRAD01000053.1"/>
</dbReference>
<evidence type="ECO:0000313" key="3">
    <source>
        <dbReference type="Proteomes" id="UP000075357"/>
    </source>
</evidence>
<organism evidence="2 3">
    <name type="scientific">Microbacterium laevaniformans</name>
    <dbReference type="NCBI Taxonomy" id="36807"/>
    <lineage>
        <taxon>Bacteria</taxon>
        <taxon>Bacillati</taxon>
        <taxon>Actinomycetota</taxon>
        <taxon>Actinomycetes</taxon>
        <taxon>Micrococcales</taxon>
        <taxon>Microbacteriaceae</taxon>
        <taxon>Microbacterium</taxon>
    </lineage>
</organism>
<evidence type="ECO:0000313" key="2">
    <source>
        <dbReference type="EMBL" id="KXZ58733.1"/>
    </source>
</evidence>
<feature type="compositionally biased region" description="Low complexity" evidence="1">
    <location>
        <begin position="272"/>
        <end position="282"/>
    </location>
</feature>
<dbReference type="AlphaFoldDB" id="A0A150H9F3"/>
<name>A0A150H9F3_9MICO</name>
<dbReference type="PATRIC" id="fig|36807.3.peg.2479"/>
<keyword evidence="3" id="KW-1185">Reference proteome</keyword>
<proteinExistence type="predicted"/>
<reference evidence="2 3" key="1">
    <citation type="submission" date="2016-01" db="EMBL/GenBank/DDBJ databases">
        <title>Draft genome sequences of Microbacterium laevaniformans LCDC 91-0039 and the type strain of Microbacterium hominis LCDC 84-209.</title>
        <authorList>
            <person name="Bernier A.-M."/>
            <person name="Bernard K."/>
        </authorList>
    </citation>
    <scope>NUCLEOTIDE SEQUENCE [LARGE SCALE GENOMIC DNA]</scope>
    <source>
        <strain evidence="2 3">LCDC 91-0039</strain>
    </source>
</reference>
<sequence length="427" mass="46971">MEVVNVEDLVPRALAALRGSPAVERLVGAMVFSLWRPFPKPIYLYGDAPDKVMAAFALAELGGRPWSELRADGIPFEMRKGEWFVIEHPMVLEDLVPAHRPTLLKRELRKILDGLELSAAMGRSGELAEGVPPATIITGDRAMLSDFRDRVFSLELSPDLERSQYSAIVSGETAHARVELGRRIRDWMRGAGAPTMDDYLDMWAGLHRVPETDRSSVAACRFGLRLLDQFLDAHQLPFDAWPWTRESPRPPSTSDAPETRARPGSQVERSATGRPARPTTTAVERRAKPARASSPLTTVAADPHLVDALVGAVRRAIDEGRAHVYDSHGSFSEESAKSGRRVGILTNGRLLLLCAPARALLAADLAVDERPSLPQLSAALELVGLVEKDEAGKLTRSHVHEGKTVKVWDVALDEFWSYDSDDPRAHS</sequence>